<protein>
    <recommendedName>
        <fullName evidence="1">DUF4097 domain-containing protein</fullName>
    </recommendedName>
</protein>
<dbReference type="Gene3D" id="2.160.20.120">
    <property type="match status" value="1"/>
</dbReference>
<proteinExistence type="predicted"/>
<dbReference type="Proteomes" id="UP000297638">
    <property type="component" value="Unassembled WGS sequence"/>
</dbReference>
<evidence type="ECO:0000259" key="1">
    <source>
        <dbReference type="Pfam" id="PF13349"/>
    </source>
</evidence>
<dbReference type="Pfam" id="PF13349">
    <property type="entry name" value="DUF4097"/>
    <property type="match status" value="1"/>
</dbReference>
<dbReference type="InterPro" id="IPR025164">
    <property type="entry name" value="Toastrack_DUF4097"/>
</dbReference>
<evidence type="ECO:0000313" key="2">
    <source>
        <dbReference type="EMBL" id="TFH56036.1"/>
    </source>
</evidence>
<feature type="domain" description="DUF4097" evidence="1">
    <location>
        <begin position="159"/>
        <end position="265"/>
    </location>
</feature>
<dbReference type="EMBL" id="SPDS01000001">
    <property type="protein sequence ID" value="TFH56036.1"/>
    <property type="molecule type" value="Genomic_DNA"/>
</dbReference>
<reference evidence="2 3" key="1">
    <citation type="submission" date="2019-03" db="EMBL/GenBank/DDBJ databases">
        <title>Glutamicibacter sp. LJH19 genome.</title>
        <authorList>
            <person name="Sinai Borker S."/>
            <person name="Kumar R."/>
        </authorList>
    </citation>
    <scope>NUCLEOTIDE SEQUENCE [LARGE SCALE GENOMIC DNA]</scope>
    <source>
        <strain evidence="2 3">LJH19</strain>
    </source>
</reference>
<gene>
    <name evidence="2" type="ORF">EXY26_02925</name>
</gene>
<dbReference type="AlphaFoldDB" id="A0A4Y8TV37"/>
<organism evidence="2 3">
    <name type="scientific">Glutamicibacter arilaitensis</name>
    <dbReference type="NCBI Taxonomy" id="256701"/>
    <lineage>
        <taxon>Bacteria</taxon>
        <taxon>Bacillati</taxon>
        <taxon>Actinomycetota</taxon>
        <taxon>Actinomycetes</taxon>
        <taxon>Micrococcales</taxon>
        <taxon>Micrococcaceae</taxon>
        <taxon>Glutamicibacter</taxon>
    </lineage>
</organism>
<sequence length="287" mass="29534">MTQTQPSPMPPAPGAPKSSGNALNIILAVLGGLVVLTLLIGSARSAFAALNRDQSTHSASVQGVTGLEISAGAGNFDLRFADVSEATLDVDSTKSQDWKLMREGSNLVVDSPNGWGNWCFFGCGNFENAAVLTLPESMNNGSLDASFDLAAGDFNAVGSFKNLDVQVGAGDLDISGTAQFATVEIGAGSAEISLEDVQKADFEISAGDLKGTLSGKAPELIEATVSAGSLELELPDATYDVRQDVAAGDISNLLATDKDSPNKISVEVSAGNASFYPQDSGPGPWED</sequence>
<evidence type="ECO:0000313" key="3">
    <source>
        <dbReference type="Proteomes" id="UP000297638"/>
    </source>
</evidence>
<accession>A0A4Y8TV37</accession>
<comment type="caution">
    <text evidence="2">The sequence shown here is derived from an EMBL/GenBank/DDBJ whole genome shotgun (WGS) entry which is preliminary data.</text>
</comment>
<dbReference type="RefSeq" id="WP_134779321.1">
    <property type="nucleotide sequence ID" value="NZ_SPDS01000001.1"/>
</dbReference>
<name>A0A4Y8TV37_9MICC</name>